<dbReference type="EMBL" id="JACRTC010000003">
    <property type="protein sequence ID" value="MBC8570344.1"/>
    <property type="molecule type" value="Genomic_DNA"/>
</dbReference>
<dbReference type="Pfam" id="PF03013">
    <property type="entry name" value="Pyr_excise"/>
    <property type="match status" value="1"/>
</dbReference>
<dbReference type="InterPro" id="IPR004260">
    <property type="entry name" value="Pyr-dimer_DNA_glycosylase"/>
</dbReference>
<proteinExistence type="predicted"/>
<sequence length="168" mass="19461">MQIFQPFASFDACAAYLRRDPKRLGKQAVELYQIYNAVWGLLRGERPGYRNHPVVRHIFHGGHPYDLFPYFDALTVQWRSLGYRRSPEFLWKVEALYHHLTPYFTPGPYLPFFCSGEERSYEDVFRKYRALLHNKWYNEENAEGGVPHDLIPPLPGGGGPGNAHPPGL</sequence>
<dbReference type="Proteomes" id="UP000660861">
    <property type="component" value="Unassembled WGS sequence"/>
</dbReference>
<name>A0A926I6S0_9FIRM</name>
<evidence type="ECO:0000313" key="2">
    <source>
        <dbReference type="EMBL" id="MBC8570344.1"/>
    </source>
</evidence>
<protein>
    <submittedName>
        <fullName evidence="2">Uncharacterized protein</fullName>
    </submittedName>
</protein>
<gene>
    <name evidence="2" type="ORF">H8709_05820</name>
</gene>
<feature type="region of interest" description="Disordered" evidence="1">
    <location>
        <begin position="147"/>
        <end position="168"/>
    </location>
</feature>
<reference evidence="2" key="1">
    <citation type="submission" date="2020-08" db="EMBL/GenBank/DDBJ databases">
        <title>Genome public.</title>
        <authorList>
            <person name="Liu C."/>
            <person name="Sun Q."/>
        </authorList>
    </citation>
    <scope>NUCLEOTIDE SEQUENCE</scope>
    <source>
        <strain evidence="2">NSJ-54</strain>
    </source>
</reference>
<accession>A0A926I6S0</accession>
<dbReference type="AlphaFoldDB" id="A0A926I6S0"/>
<comment type="caution">
    <text evidence="2">The sequence shown here is derived from an EMBL/GenBank/DDBJ whole genome shotgun (WGS) entry which is preliminary data.</text>
</comment>
<evidence type="ECO:0000313" key="3">
    <source>
        <dbReference type="Proteomes" id="UP000660861"/>
    </source>
</evidence>
<keyword evidence="3" id="KW-1185">Reference proteome</keyword>
<organism evidence="2 3">
    <name type="scientific">Zongyangia hominis</name>
    <dbReference type="NCBI Taxonomy" id="2763677"/>
    <lineage>
        <taxon>Bacteria</taxon>
        <taxon>Bacillati</taxon>
        <taxon>Bacillota</taxon>
        <taxon>Clostridia</taxon>
        <taxon>Eubacteriales</taxon>
        <taxon>Oscillospiraceae</taxon>
        <taxon>Zongyangia</taxon>
    </lineage>
</organism>
<evidence type="ECO:0000256" key="1">
    <source>
        <dbReference type="SAM" id="MobiDB-lite"/>
    </source>
</evidence>
<dbReference type="RefSeq" id="WP_262397440.1">
    <property type="nucleotide sequence ID" value="NZ_JACRTC010000003.1"/>
</dbReference>